<dbReference type="PANTHER" id="PTHR38644">
    <property type="entry name" value="EXPRESSED PROTEIN"/>
    <property type="match status" value="1"/>
</dbReference>
<dbReference type="InterPro" id="IPR056196">
    <property type="entry name" value="Mmc1_C"/>
</dbReference>
<protein>
    <recommendedName>
        <fullName evidence="1">Mmc1 C-terminal domain-containing protein</fullName>
    </recommendedName>
</protein>
<dbReference type="EMBL" id="JASBNA010000004">
    <property type="protein sequence ID" value="KAK7692342.1"/>
    <property type="molecule type" value="Genomic_DNA"/>
</dbReference>
<dbReference type="PANTHER" id="PTHR38644:SF1">
    <property type="entry name" value="EXPRESSED PROTEIN"/>
    <property type="match status" value="1"/>
</dbReference>
<keyword evidence="3" id="KW-1185">Reference proteome</keyword>
<proteinExistence type="predicted"/>
<sequence length="668" mass="73696">MSSCNCARLGTLNYSRHSSGRLARYGARTTQVAKRYASSAAALKPKRTITSQASVPEVLTALHKTSAFLPRILPRGGDAAQETQSVEFWDELLDKARDSLSAASVDRVARVVVYGYNRNSGAEELVSALLQEPFASEPMTKSIQNRGVPAQTDLIIRYATRSSPTFIFVIELNAPRSDPSASDPASKFLTLQSSWLQQFPLPIELHELRNSQQSRSKIASQLFSADIPIIVCNPLTTSLEKLFSDTSLPLHHPNAILVLTSSAISSYADIVNQYHIPPTLRVLSVDPTEALQGLDSIRSNPGSSLAVQRYQDSFTHSGIPDVTSSIAQSLSLHELDTFKSLRTQTATYILQASLSACRVELYEAGQEAERVKSRVSQLRDQTSALQEGIHTEAFGSNDGRVVQDAIAQAKQIVQPTMDRLTWWRLLWKVDDIADIVTSSVNRAWCRRLEDQLIFLSGRLSSNQDNLAAKGKQALLDSPQGSYFRSSILQNAVAQLERSPKYHMTYDALTEPIYIRRNQLLYPTNMLHSTAQRVTIGMGGSVISGFGIAWAGWAGQLGLLGVYGPGMETESAVGLGLLTTSFGIRWAVGRWERAKKRWWKDWDRVGQGLERDLKVSLDRTVQNQVAVVPIAVCEGIGKLVSQRESEMKTLTEELSVLDKDAHRIISSPP</sequence>
<organism evidence="2 3">
    <name type="scientific">Cerrena zonata</name>
    <dbReference type="NCBI Taxonomy" id="2478898"/>
    <lineage>
        <taxon>Eukaryota</taxon>
        <taxon>Fungi</taxon>
        <taxon>Dikarya</taxon>
        <taxon>Basidiomycota</taxon>
        <taxon>Agaricomycotina</taxon>
        <taxon>Agaricomycetes</taxon>
        <taxon>Polyporales</taxon>
        <taxon>Cerrenaceae</taxon>
        <taxon>Cerrena</taxon>
    </lineage>
</organism>
<evidence type="ECO:0000313" key="3">
    <source>
        <dbReference type="Proteomes" id="UP001385951"/>
    </source>
</evidence>
<feature type="domain" description="Mmc1 C-terminal" evidence="1">
    <location>
        <begin position="416"/>
        <end position="600"/>
    </location>
</feature>
<dbReference type="Proteomes" id="UP001385951">
    <property type="component" value="Unassembled WGS sequence"/>
</dbReference>
<evidence type="ECO:0000313" key="2">
    <source>
        <dbReference type="EMBL" id="KAK7692342.1"/>
    </source>
</evidence>
<name>A0AAW0GK88_9APHY</name>
<evidence type="ECO:0000259" key="1">
    <source>
        <dbReference type="Pfam" id="PF23868"/>
    </source>
</evidence>
<dbReference type="Pfam" id="PF23868">
    <property type="entry name" value="Mmc1_C"/>
    <property type="match status" value="1"/>
</dbReference>
<accession>A0AAW0GK88</accession>
<gene>
    <name evidence="2" type="ORF">QCA50_003967</name>
</gene>
<dbReference type="AlphaFoldDB" id="A0AAW0GK88"/>
<reference evidence="2 3" key="1">
    <citation type="submission" date="2022-09" db="EMBL/GenBank/DDBJ databases">
        <authorList>
            <person name="Palmer J.M."/>
        </authorList>
    </citation>
    <scope>NUCLEOTIDE SEQUENCE [LARGE SCALE GENOMIC DNA]</scope>
    <source>
        <strain evidence="2 3">DSM 7382</strain>
    </source>
</reference>
<comment type="caution">
    <text evidence="2">The sequence shown here is derived from an EMBL/GenBank/DDBJ whole genome shotgun (WGS) entry which is preliminary data.</text>
</comment>